<keyword evidence="1" id="KW-0812">Transmembrane</keyword>
<reference evidence="2 3" key="1">
    <citation type="submission" date="2021-01" db="EMBL/GenBank/DDBJ databases">
        <title>Whole genome shotgun sequence of Microbispora corallina NBRC 16416.</title>
        <authorList>
            <person name="Komaki H."/>
            <person name="Tamura T."/>
        </authorList>
    </citation>
    <scope>NUCLEOTIDE SEQUENCE [LARGE SCALE GENOMIC DNA]</scope>
    <source>
        <strain evidence="2 3">NBRC 16416</strain>
    </source>
</reference>
<comment type="caution">
    <text evidence="2">The sequence shown here is derived from an EMBL/GenBank/DDBJ whole genome shotgun (WGS) entry which is preliminary data.</text>
</comment>
<evidence type="ECO:0000313" key="3">
    <source>
        <dbReference type="Proteomes" id="UP000603904"/>
    </source>
</evidence>
<protein>
    <recommendedName>
        <fullName evidence="4">CU044_5270 family protein</fullName>
    </recommendedName>
</protein>
<evidence type="ECO:0008006" key="4">
    <source>
        <dbReference type="Google" id="ProtNLM"/>
    </source>
</evidence>
<keyword evidence="1" id="KW-0472">Membrane</keyword>
<dbReference type="RefSeq" id="WP_204055381.1">
    <property type="nucleotide sequence ID" value="NZ_BAAAGP010000001.1"/>
</dbReference>
<name>A0ABQ4FS79_9ACTN</name>
<dbReference type="EMBL" id="BOOC01000002">
    <property type="protein sequence ID" value="GIH37658.1"/>
    <property type="molecule type" value="Genomic_DNA"/>
</dbReference>
<accession>A0ABQ4FS79</accession>
<sequence length="355" mass="37231">MIDELDLVAGEKPDVAPYSPAAKAAARRRLAEPSRRRSLPALRLGRRPGLAVGGLAVGGLAVAAAVAVVTVVPAGPEGTLTPGAPVTASLPAITKMSAEEVLGRAARAVTDLHPRDDQFIEVRSQTMYGAFGGGGVSEGAGQAEPETRYLYRSRRTIWLSADGTRPGALKIEYLAPRAYPGWPIPEEAHRQQGTTWALLPACDQTKETAYTHLKGLPSDPDGMRAYLYGRNPGDNPPDVAAWTAVGDLLRENYLPAPQRAALFKAAATIPGVTVTEDAEDAAGRTGIGVGRVSNGVREDIVFDRGTYELLGERGIVVDEKEAKAPLGSLVASTAQLEVTVADVAPKVDDPNTGCG</sequence>
<gene>
    <name evidence="2" type="ORF">Mco01_06580</name>
</gene>
<evidence type="ECO:0000256" key="1">
    <source>
        <dbReference type="SAM" id="Phobius"/>
    </source>
</evidence>
<dbReference type="InterPro" id="IPR047789">
    <property type="entry name" value="CU044_5270-like"/>
</dbReference>
<feature type="transmembrane region" description="Helical" evidence="1">
    <location>
        <begin position="50"/>
        <end position="72"/>
    </location>
</feature>
<keyword evidence="1" id="KW-1133">Transmembrane helix</keyword>
<proteinExistence type="predicted"/>
<organism evidence="2 3">
    <name type="scientific">Microbispora corallina</name>
    <dbReference type="NCBI Taxonomy" id="83302"/>
    <lineage>
        <taxon>Bacteria</taxon>
        <taxon>Bacillati</taxon>
        <taxon>Actinomycetota</taxon>
        <taxon>Actinomycetes</taxon>
        <taxon>Streptosporangiales</taxon>
        <taxon>Streptosporangiaceae</taxon>
        <taxon>Microbispora</taxon>
    </lineage>
</organism>
<dbReference type="NCBIfam" id="NF038083">
    <property type="entry name" value="CU044_5270_fam"/>
    <property type="match status" value="1"/>
</dbReference>
<evidence type="ECO:0000313" key="2">
    <source>
        <dbReference type="EMBL" id="GIH37658.1"/>
    </source>
</evidence>
<dbReference type="Proteomes" id="UP000603904">
    <property type="component" value="Unassembled WGS sequence"/>
</dbReference>
<keyword evidence="3" id="KW-1185">Reference proteome</keyword>